<protein>
    <submittedName>
        <fullName evidence="1">Uncharacterized protein</fullName>
    </submittedName>
</protein>
<sequence>MNKNEIKKWVEENCIRYSDAHYYTKQTKNQFVTTASRKYVEPFITLYDKNISKSKTTLYLKEDLIKYGEQLETKRTNKQKD</sequence>
<reference evidence="1 2" key="1">
    <citation type="journal article" date="2018" name="Front. Microbiol.">
        <title>Description and Comparative Genomics of Macrococcus caseolyticus subsp. hominis subsp. nov., Macrococcus goetzii sp. nov., Macrococcus epidermidis sp. nov., and Macrococcus bohemicus sp. nov., Novel Macrococci From Human Clinical Material With Virulence Potential and Suspected Uptake of Foreign DNA by Natural Transformation.</title>
        <authorList>
            <person name="Maslanova I."/>
            <person name="Wertheimer Z."/>
            <person name="Sedlacek I."/>
            <person name="Svec P."/>
            <person name="Indrakova A."/>
            <person name="Kovarovic V."/>
            <person name="Schumann P."/>
            <person name="Sproer C."/>
            <person name="Kralova S."/>
            <person name="Sedo O."/>
            <person name="Kristofova L."/>
            <person name="Vrbovska V."/>
            <person name="Fuzik T."/>
            <person name="Petras P."/>
            <person name="Zdrahal Z."/>
            <person name="Ruzickova V."/>
            <person name="Doskar J."/>
            <person name="Pantucek R."/>
        </authorList>
    </citation>
    <scope>NUCLEOTIDE SEQUENCE [LARGE SCALE GENOMIC DNA]</scope>
    <source>
        <strain evidence="1 2">03/115</strain>
        <plasmid evidence="1">pZKMB2</plasmid>
    </source>
</reference>
<accession>A0A328A1E8</accession>
<dbReference type="EMBL" id="PZJG01000031">
    <property type="protein sequence ID" value="RAK47684.1"/>
    <property type="molecule type" value="Genomic_DNA"/>
</dbReference>
<name>A0A328A1E8_9STAP</name>
<proteinExistence type="predicted"/>
<organism evidence="1 2">
    <name type="scientific">Macrococcoides bohemicum</name>
    <dbReference type="NCBI Taxonomy" id="1903056"/>
    <lineage>
        <taxon>Bacteria</taxon>
        <taxon>Bacillati</taxon>
        <taxon>Bacillota</taxon>
        <taxon>Bacilli</taxon>
        <taxon>Bacillales</taxon>
        <taxon>Staphylococcaceae</taxon>
        <taxon>Macrococcoides</taxon>
    </lineage>
</organism>
<evidence type="ECO:0000313" key="1">
    <source>
        <dbReference type="EMBL" id="RAK47684.1"/>
    </source>
</evidence>
<keyword evidence="1" id="KW-0614">Plasmid</keyword>
<evidence type="ECO:0000313" key="2">
    <source>
        <dbReference type="Proteomes" id="UP000249579"/>
    </source>
</evidence>
<dbReference type="OrthoDB" id="2650588at2"/>
<dbReference type="Proteomes" id="UP000249579">
    <property type="component" value="Plasmid pZKMB2"/>
</dbReference>
<gene>
    <name evidence="1" type="ORF">BHX94_12575</name>
</gene>
<comment type="caution">
    <text evidence="1">The sequence shown here is derived from an EMBL/GenBank/DDBJ whole genome shotgun (WGS) entry which is preliminary data.</text>
</comment>
<dbReference type="RefSeq" id="WP_111744483.1">
    <property type="nucleotide sequence ID" value="NZ_CM009973.1"/>
</dbReference>
<dbReference type="AlphaFoldDB" id="A0A328A1E8"/>
<geneLocation type="plasmid" evidence="2">
    <name>pzkmb2</name>
</geneLocation>